<dbReference type="AlphaFoldDB" id="C7R579"/>
<accession>C7R579</accession>
<organism evidence="1 2">
    <name type="scientific">Jonesia denitrificans (strain ATCC 14870 / DSM 20603 / BCRC 15368 / CIP 55.134 / JCM 11481 / NBRC 15587 / NCTC 10816 / Prevot 55134)</name>
    <name type="common">Listeria denitrificans</name>
    <dbReference type="NCBI Taxonomy" id="471856"/>
    <lineage>
        <taxon>Bacteria</taxon>
        <taxon>Bacillati</taxon>
        <taxon>Actinomycetota</taxon>
        <taxon>Actinomycetes</taxon>
        <taxon>Micrococcales</taxon>
        <taxon>Jonesiaceae</taxon>
        <taxon>Jonesia</taxon>
    </lineage>
</organism>
<dbReference type="EMBL" id="CP001706">
    <property type="protein sequence ID" value="ACV07757.1"/>
    <property type="molecule type" value="Genomic_DNA"/>
</dbReference>
<protein>
    <submittedName>
        <fullName evidence="1">Uncharacterized protein</fullName>
    </submittedName>
</protein>
<reference evidence="1 2" key="1">
    <citation type="journal article" date="2009" name="Stand. Genomic Sci.">
        <title>Complete genome sequence of Jonesia denitrificans type strain (Prevot 55134).</title>
        <authorList>
            <person name="Pukall R."/>
            <person name="Gehrich-Schroter G."/>
            <person name="Lapidus A."/>
            <person name="Nolan M."/>
            <person name="Glavina Del Rio T."/>
            <person name="Lucas S."/>
            <person name="Chen F."/>
            <person name="Tice H."/>
            <person name="Pitluck S."/>
            <person name="Cheng J.F."/>
            <person name="Copeland A."/>
            <person name="Saunders E."/>
            <person name="Brettin T."/>
            <person name="Detter J.C."/>
            <person name="Bruce D."/>
            <person name="Goodwin L."/>
            <person name="Pati A."/>
            <person name="Ivanova N."/>
            <person name="Mavromatis K."/>
            <person name="Ovchinnikova G."/>
            <person name="Chen A."/>
            <person name="Palaniappan K."/>
            <person name="Land M."/>
            <person name="Hauser L."/>
            <person name="Chang Y.J."/>
            <person name="Jeffries C.D."/>
            <person name="Chain P."/>
            <person name="Goker M."/>
            <person name="Bristow J."/>
            <person name="Eisen J.A."/>
            <person name="Markowitz V."/>
            <person name="Hugenholtz P."/>
            <person name="Kyrpides N.C."/>
            <person name="Klenk H.P."/>
            <person name="Han C."/>
        </authorList>
    </citation>
    <scope>NUCLEOTIDE SEQUENCE [LARGE SCALE GENOMIC DNA]</scope>
    <source>
        <strain evidence="2">ATCC 14870 / DSM 20603 / BCRC 15368 / CIP 55.134 / JCM 11481 / NBRC 15587 / NCTC 10816 / Prevot 55134</strain>
    </source>
</reference>
<proteinExistence type="predicted"/>
<evidence type="ECO:0000313" key="2">
    <source>
        <dbReference type="Proteomes" id="UP000000628"/>
    </source>
</evidence>
<sequence length="168" mass="18314">MCLLALAGCAGEEASPAAQEYASLNVTLLEDNANEVVECVKERTGFEVTADPDGSVGYTNEDVPESQYEIVDAAIPECFEELGFITDGVLSDEQKTRMYALQVEARNCLAEQGYDTPEPPSEAVYLDTYGTQEYWAPWGHMGNYQLSSEEMTTLLAECPDPGAFASQN</sequence>
<dbReference type="STRING" id="471856.Jden_0081"/>
<dbReference type="KEGG" id="jde:Jden_0081"/>
<dbReference type="Proteomes" id="UP000000628">
    <property type="component" value="Chromosome"/>
</dbReference>
<evidence type="ECO:0000313" key="1">
    <source>
        <dbReference type="EMBL" id="ACV07757.1"/>
    </source>
</evidence>
<keyword evidence="2" id="KW-1185">Reference proteome</keyword>
<dbReference type="eggNOG" id="ENOG502ZTWF">
    <property type="taxonomic scope" value="Bacteria"/>
</dbReference>
<dbReference type="HOGENOM" id="CLU_1584283_0_0_11"/>
<name>C7R579_JONDD</name>
<gene>
    <name evidence="1" type="ordered locus">Jden_0081</name>
</gene>